<accession>A0A0A9GBH8</accession>
<dbReference type="AlphaFoldDB" id="A0A0A9GBH8"/>
<protein>
    <submittedName>
        <fullName evidence="1">Uncharacterized protein</fullName>
    </submittedName>
</protein>
<name>A0A0A9GBH8_ARUDO</name>
<reference evidence="1" key="1">
    <citation type="submission" date="2014-09" db="EMBL/GenBank/DDBJ databases">
        <authorList>
            <person name="Magalhaes I.L.F."/>
            <person name="Oliveira U."/>
            <person name="Santos F.R."/>
            <person name="Vidigal T.H.D.A."/>
            <person name="Brescovit A.D."/>
            <person name="Santos A.J."/>
        </authorList>
    </citation>
    <scope>NUCLEOTIDE SEQUENCE</scope>
    <source>
        <tissue evidence="1">Shoot tissue taken approximately 20 cm above the soil surface</tissue>
    </source>
</reference>
<proteinExistence type="predicted"/>
<reference evidence="1" key="2">
    <citation type="journal article" date="2015" name="Data Brief">
        <title>Shoot transcriptome of the giant reed, Arundo donax.</title>
        <authorList>
            <person name="Barrero R.A."/>
            <person name="Guerrero F.D."/>
            <person name="Moolhuijzen P."/>
            <person name="Goolsby J.A."/>
            <person name="Tidwell J."/>
            <person name="Bellgard S.E."/>
            <person name="Bellgard M.I."/>
        </authorList>
    </citation>
    <scope>NUCLEOTIDE SEQUENCE</scope>
    <source>
        <tissue evidence="1">Shoot tissue taken approximately 20 cm above the soil surface</tissue>
    </source>
</reference>
<sequence length="17" mass="2145">MNNRVEVRLLIWFLPFP</sequence>
<evidence type="ECO:0000313" key="1">
    <source>
        <dbReference type="EMBL" id="JAE18023.1"/>
    </source>
</evidence>
<organism evidence="1">
    <name type="scientific">Arundo donax</name>
    <name type="common">Giant reed</name>
    <name type="synonym">Donax arundinaceus</name>
    <dbReference type="NCBI Taxonomy" id="35708"/>
    <lineage>
        <taxon>Eukaryota</taxon>
        <taxon>Viridiplantae</taxon>
        <taxon>Streptophyta</taxon>
        <taxon>Embryophyta</taxon>
        <taxon>Tracheophyta</taxon>
        <taxon>Spermatophyta</taxon>
        <taxon>Magnoliopsida</taxon>
        <taxon>Liliopsida</taxon>
        <taxon>Poales</taxon>
        <taxon>Poaceae</taxon>
        <taxon>PACMAD clade</taxon>
        <taxon>Arundinoideae</taxon>
        <taxon>Arundineae</taxon>
        <taxon>Arundo</taxon>
    </lineage>
</organism>
<dbReference type="EMBL" id="GBRH01179873">
    <property type="protein sequence ID" value="JAE18023.1"/>
    <property type="molecule type" value="Transcribed_RNA"/>
</dbReference>